<comment type="subcellular location">
    <subcellularLocation>
        <location evidence="6">Cell membrane</location>
        <topology evidence="6">Multi-pass membrane protein</topology>
    </subcellularLocation>
    <subcellularLocation>
        <location evidence="1">Membrane</location>
        <topology evidence="1">Multi-pass membrane protein</topology>
    </subcellularLocation>
</comment>
<evidence type="ECO:0000313" key="9">
    <source>
        <dbReference type="EMBL" id="HIZ36128.1"/>
    </source>
</evidence>
<keyword evidence="5 6" id="KW-0472">Membrane</keyword>
<dbReference type="GO" id="GO:0031460">
    <property type="term" value="P:glycine betaine transport"/>
    <property type="evidence" value="ECO:0007669"/>
    <property type="project" value="TreeGrafter"/>
</dbReference>
<dbReference type="InterPro" id="IPR051204">
    <property type="entry name" value="ABC_transp_perm/SBD"/>
</dbReference>
<dbReference type="GO" id="GO:0055085">
    <property type="term" value="P:transmembrane transport"/>
    <property type="evidence" value="ECO:0007669"/>
    <property type="project" value="InterPro"/>
</dbReference>
<reference evidence="9" key="2">
    <citation type="submission" date="2021-04" db="EMBL/GenBank/DDBJ databases">
        <authorList>
            <person name="Gilroy R."/>
        </authorList>
    </citation>
    <scope>NUCLEOTIDE SEQUENCE</scope>
    <source>
        <strain evidence="9">ChiGjej4B4-7305</strain>
    </source>
</reference>
<feature type="transmembrane region" description="Helical" evidence="6">
    <location>
        <begin position="48"/>
        <end position="69"/>
    </location>
</feature>
<dbReference type="PANTHER" id="PTHR30177">
    <property type="entry name" value="GLYCINE BETAINE/L-PROLINE TRANSPORT SYSTEM PERMEASE PROTEIN PROW"/>
    <property type="match status" value="1"/>
</dbReference>
<dbReference type="Pfam" id="PF00528">
    <property type="entry name" value="BPD_transp_1"/>
    <property type="match status" value="1"/>
</dbReference>
<gene>
    <name evidence="9" type="ORF">H9815_10145</name>
</gene>
<sequence>MSWVAANWAEVWDLTVRHVWLSVRPIIIGFVLAVPLGLVAWRYTWLRGGLLSVIGLLYTIPSLALFVLLPPVIGISVLADANLIIALSIYAVALMTRFAADAFAAVDESVRRSAVAVGYSPWRRFWAVDLPLAGPALLAGLRVVTVSTVSLVTVGILVGIDSLGLLFTDGLQRGIIAEIATGIVMTVVVALVLDLLLALGGRVLMPWARRPPRRRRSGPSTSGVTLAEGTAEQGAS</sequence>
<keyword evidence="2 6" id="KW-0813">Transport</keyword>
<dbReference type="PANTHER" id="PTHR30177:SF4">
    <property type="entry name" value="OSMOPROTECTANT IMPORT PERMEASE PROTEIN OSMW"/>
    <property type="match status" value="1"/>
</dbReference>
<feature type="domain" description="ABC transmembrane type-1" evidence="8">
    <location>
        <begin position="15"/>
        <end position="197"/>
    </location>
</feature>
<evidence type="ECO:0000256" key="3">
    <source>
        <dbReference type="ARBA" id="ARBA00022692"/>
    </source>
</evidence>
<feature type="transmembrane region" description="Helical" evidence="6">
    <location>
        <begin position="75"/>
        <end position="93"/>
    </location>
</feature>
<comment type="similarity">
    <text evidence="6">Belongs to the binding-protein-dependent transport system permease family.</text>
</comment>
<organism evidence="9 10">
    <name type="scientific">Candidatus Ruania gallistercoris</name>
    <dbReference type="NCBI Taxonomy" id="2838746"/>
    <lineage>
        <taxon>Bacteria</taxon>
        <taxon>Bacillati</taxon>
        <taxon>Actinomycetota</taxon>
        <taxon>Actinomycetes</taxon>
        <taxon>Micrococcales</taxon>
        <taxon>Ruaniaceae</taxon>
        <taxon>Ruania</taxon>
    </lineage>
</organism>
<evidence type="ECO:0000256" key="5">
    <source>
        <dbReference type="ARBA" id="ARBA00023136"/>
    </source>
</evidence>
<evidence type="ECO:0000313" key="10">
    <source>
        <dbReference type="Proteomes" id="UP000824037"/>
    </source>
</evidence>
<reference evidence="9" key="1">
    <citation type="journal article" date="2021" name="PeerJ">
        <title>Extensive microbial diversity within the chicken gut microbiome revealed by metagenomics and culture.</title>
        <authorList>
            <person name="Gilroy R."/>
            <person name="Ravi A."/>
            <person name="Getino M."/>
            <person name="Pursley I."/>
            <person name="Horton D.L."/>
            <person name="Alikhan N.F."/>
            <person name="Baker D."/>
            <person name="Gharbi K."/>
            <person name="Hall N."/>
            <person name="Watson M."/>
            <person name="Adriaenssens E.M."/>
            <person name="Foster-Nyarko E."/>
            <person name="Jarju S."/>
            <person name="Secka A."/>
            <person name="Antonio M."/>
            <person name="Oren A."/>
            <person name="Chaudhuri R.R."/>
            <person name="La Ragione R."/>
            <person name="Hildebrand F."/>
            <person name="Pallen M.J."/>
        </authorList>
    </citation>
    <scope>NUCLEOTIDE SEQUENCE</scope>
    <source>
        <strain evidence="9">ChiGjej4B4-7305</strain>
    </source>
</reference>
<name>A0A9D2J4D0_9MICO</name>
<dbReference type="Gene3D" id="1.10.3720.10">
    <property type="entry name" value="MetI-like"/>
    <property type="match status" value="1"/>
</dbReference>
<dbReference type="InterPro" id="IPR000515">
    <property type="entry name" value="MetI-like"/>
</dbReference>
<keyword evidence="4 6" id="KW-1133">Transmembrane helix</keyword>
<evidence type="ECO:0000256" key="7">
    <source>
        <dbReference type="SAM" id="MobiDB-lite"/>
    </source>
</evidence>
<dbReference type="GO" id="GO:0005886">
    <property type="term" value="C:plasma membrane"/>
    <property type="evidence" value="ECO:0007669"/>
    <property type="project" value="UniProtKB-SubCell"/>
</dbReference>
<feature type="transmembrane region" description="Helical" evidence="6">
    <location>
        <begin position="143"/>
        <end position="167"/>
    </location>
</feature>
<dbReference type="PROSITE" id="PS50928">
    <property type="entry name" value="ABC_TM1"/>
    <property type="match status" value="1"/>
</dbReference>
<dbReference type="SUPFAM" id="SSF161098">
    <property type="entry name" value="MetI-like"/>
    <property type="match status" value="1"/>
</dbReference>
<proteinExistence type="inferred from homology"/>
<accession>A0A9D2J4D0</accession>
<keyword evidence="3 6" id="KW-0812">Transmembrane</keyword>
<dbReference type="InterPro" id="IPR035906">
    <property type="entry name" value="MetI-like_sf"/>
</dbReference>
<feature type="region of interest" description="Disordered" evidence="7">
    <location>
        <begin position="210"/>
        <end position="236"/>
    </location>
</feature>
<dbReference type="EMBL" id="DXBY01000169">
    <property type="protein sequence ID" value="HIZ36128.1"/>
    <property type="molecule type" value="Genomic_DNA"/>
</dbReference>
<evidence type="ECO:0000256" key="1">
    <source>
        <dbReference type="ARBA" id="ARBA00004141"/>
    </source>
</evidence>
<evidence type="ECO:0000256" key="4">
    <source>
        <dbReference type="ARBA" id="ARBA00022989"/>
    </source>
</evidence>
<feature type="transmembrane region" description="Helical" evidence="6">
    <location>
        <begin position="179"/>
        <end position="205"/>
    </location>
</feature>
<feature type="transmembrane region" description="Helical" evidence="6">
    <location>
        <begin position="20"/>
        <end position="41"/>
    </location>
</feature>
<dbReference type="Proteomes" id="UP000824037">
    <property type="component" value="Unassembled WGS sequence"/>
</dbReference>
<comment type="caution">
    <text evidence="9">The sequence shown here is derived from an EMBL/GenBank/DDBJ whole genome shotgun (WGS) entry which is preliminary data.</text>
</comment>
<evidence type="ECO:0000259" key="8">
    <source>
        <dbReference type="PROSITE" id="PS50928"/>
    </source>
</evidence>
<evidence type="ECO:0000256" key="2">
    <source>
        <dbReference type="ARBA" id="ARBA00022448"/>
    </source>
</evidence>
<dbReference type="CDD" id="cd06261">
    <property type="entry name" value="TM_PBP2"/>
    <property type="match status" value="1"/>
</dbReference>
<dbReference type="AlphaFoldDB" id="A0A9D2J4D0"/>
<evidence type="ECO:0000256" key="6">
    <source>
        <dbReference type="RuleBase" id="RU363032"/>
    </source>
</evidence>
<protein>
    <submittedName>
        <fullName evidence="9">ABC transporter permease subunit</fullName>
    </submittedName>
</protein>